<keyword evidence="10" id="KW-1185">Reference proteome</keyword>
<dbReference type="PANTHER" id="PTHR32322">
    <property type="entry name" value="INNER MEMBRANE TRANSPORTER"/>
    <property type="match status" value="1"/>
</dbReference>
<accession>A0ABZ3J4G7</accession>
<keyword evidence="6 7" id="KW-0472">Membrane</keyword>
<feature type="transmembrane region" description="Helical" evidence="7">
    <location>
        <begin position="213"/>
        <end position="233"/>
    </location>
</feature>
<dbReference type="Pfam" id="PF00892">
    <property type="entry name" value="EamA"/>
    <property type="match status" value="2"/>
</dbReference>
<evidence type="ECO:0000313" key="9">
    <source>
        <dbReference type="EMBL" id="XFO73110.1"/>
    </source>
</evidence>
<feature type="transmembrane region" description="Helical" evidence="7">
    <location>
        <begin position="148"/>
        <end position="168"/>
    </location>
</feature>
<feature type="transmembrane region" description="Helical" evidence="7">
    <location>
        <begin position="268"/>
        <end position="284"/>
    </location>
</feature>
<feature type="transmembrane region" description="Helical" evidence="7">
    <location>
        <begin position="180"/>
        <end position="201"/>
    </location>
</feature>
<feature type="transmembrane region" description="Helical" evidence="7">
    <location>
        <begin position="65"/>
        <end position="86"/>
    </location>
</feature>
<organism evidence="9 10">
    <name type="scientific">Sporomusa acidovorans (strain ATCC 49682 / DSM 3132 / Mol)</name>
    <dbReference type="NCBI Taxonomy" id="1123286"/>
    <lineage>
        <taxon>Bacteria</taxon>
        <taxon>Bacillati</taxon>
        <taxon>Bacillota</taxon>
        <taxon>Negativicutes</taxon>
        <taxon>Selenomonadales</taxon>
        <taxon>Sporomusaceae</taxon>
        <taxon>Sporomusa</taxon>
    </lineage>
</organism>
<evidence type="ECO:0000256" key="4">
    <source>
        <dbReference type="ARBA" id="ARBA00022692"/>
    </source>
</evidence>
<dbReference type="EMBL" id="CP155571">
    <property type="protein sequence ID" value="XFO73110.1"/>
    <property type="molecule type" value="Genomic_DNA"/>
</dbReference>
<keyword evidence="4 7" id="KW-0812">Transmembrane</keyword>
<dbReference type="RefSeq" id="WP_093793731.1">
    <property type="nucleotide sequence ID" value="NZ_CP155571.1"/>
</dbReference>
<feature type="domain" description="EamA" evidence="8">
    <location>
        <begin position="6"/>
        <end position="134"/>
    </location>
</feature>
<protein>
    <recommendedName>
        <fullName evidence="8">EamA domain-containing protein</fullName>
    </recommendedName>
</protein>
<dbReference type="InterPro" id="IPR037185">
    <property type="entry name" value="EmrE-like"/>
</dbReference>
<feature type="transmembrane region" description="Helical" evidence="7">
    <location>
        <begin position="117"/>
        <end position="136"/>
    </location>
</feature>
<keyword evidence="5 7" id="KW-1133">Transmembrane helix</keyword>
<dbReference type="InterPro" id="IPR050638">
    <property type="entry name" value="AA-Vitamin_Transporters"/>
</dbReference>
<feature type="domain" description="EamA" evidence="8">
    <location>
        <begin position="149"/>
        <end position="283"/>
    </location>
</feature>
<feature type="transmembrane region" description="Helical" evidence="7">
    <location>
        <begin position="92"/>
        <end position="110"/>
    </location>
</feature>
<proteinExistence type="inferred from homology"/>
<dbReference type="InterPro" id="IPR000620">
    <property type="entry name" value="EamA_dom"/>
</dbReference>
<comment type="subcellular location">
    <subcellularLocation>
        <location evidence="1">Cell membrane</location>
        <topology evidence="1">Multi-pass membrane protein</topology>
    </subcellularLocation>
</comment>
<keyword evidence="3" id="KW-1003">Cell membrane</keyword>
<sequence length="302" mass="32875">MRVHAIFVLVAFLWGLNPPVMKIGLMYIPPLPYNAARMFVALAAGWLVLRGMGVWVPFKRDDWKALSISSLGFFSFQIFFTFGLQLTTSGNASLILGCLPVSVAIINHIHRFERIKLVVIKGILISLVGVTLMVAGTGKEVSLSGDHILGALLLLAAQMSYGYYTIFSQPLSATYSAYQISAYILLVSTGLFSLVSLPAVLTVDWQAVPWPGWASFLYSGIFPLCLANCLWVWGTAKAGSTMASLYNNLSPVFAICAGYFFLGETFGWLQFIGAAIILAGLYIAKGKTTNAKNRVEKCTNSN</sequence>
<evidence type="ECO:0000313" key="10">
    <source>
        <dbReference type="Proteomes" id="UP000216052"/>
    </source>
</evidence>
<name>A0ABZ3J4G7_SPOA4</name>
<evidence type="ECO:0000256" key="1">
    <source>
        <dbReference type="ARBA" id="ARBA00004651"/>
    </source>
</evidence>
<evidence type="ECO:0000256" key="3">
    <source>
        <dbReference type="ARBA" id="ARBA00022475"/>
    </source>
</evidence>
<reference evidence="9" key="1">
    <citation type="submission" date="2024-05" db="EMBL/GenBank/DDBJ databases">
        <title>Isolation and characterization of Sporomusa carbonis sp. nov., a carboxydotrophic hydrogenogen in the genus of Sporomusa isolated from a charcoal burning pile.</title>
        <authorList>
            <person name="Boeer T."/>
            <person name="Rosenbaum F."/>
            <person name="Eysell L."/>
            <person name="Mueller V."/>
            <person name="Daniel R."/>
            <person name="Poehlein A."/>
        </authorList>
    </citation>
    <scope>NUCLEOTIDE SEQUENCE [LARGE SCALE GENOMIC DNA]</scope>
    <source>
        <strain evidence="9">DSM 3132</strain>
    </source>
</reference>
<comment type="similarity">
    <text evidence="2">Belongs to the EamA transporter family.</text>
</comment>
<feature type="transmembrane region" description="Helical" evidence="7">
    <location>
        <begin position="38"/>
        <end position="58"/>
    </location>
</feature>
<gene>
    <name evidence="9" type="ORF">SPACI_031840</name>
</gene>
<dbReference type="Proteomes" id="UP000216052">
    <property type="component" value="Chromosome"/>
</dbReference>
<dbReference type="PANTHER" id="PTHR32322:SF18">
    <property type="entry name" value="S-ADENOSYLMETHIONINE_S-ADENOSYLHOMOCYSTEINE TRANSPORTER"/>
    <property type="match status" value="1"/>
</dbReference>
<evidence type="ECO:0000256" key="6">
    <source>
        <dbReference type="ARBA" id="ARBA00023136"/>
    </source>
</evidence>
<evidence type="ECO:0000256" key="2">
    <source>
        <dbReference type="ARBA" id="ARBA00007362"/>
    </source>
</evidence>
<dbReference type="SUPFAM" id="SSF103481">
    <property type="entry name" value="Multidrug resistance efflux transporter EmrE"/>
    <property type="match status" value="2"/>
</dbReference>
<feature type="transmembrane region" description="Helical" evidence="7">
    <location>
        <begin position="245"/>
        <end position="262"/>
    </location>
</feature>
<evidence type="ECO:0000259" key="8">
    <source>
        <dbReference type="Pfam" id="PF00892"/>
    </source>
</evidence>
<evidence type="ECO:0000256" key="5">
    <source>
        <dbReference type="ARBA" id="ARBA00022989"/>
    </source>
</evidence>
<evidence type="ECO:0000256" key="7">
    <source>
        <dbReference type="SAM" id="Phobius"/>
    </source>
</evidence>